<dbReference type="EMBL" id="SMAI01000018">
    <property type="protein sequence ID" value="TCT01504.1"/>
    <property type="molecule type" value="Genomic_DNA"/>
</dbReference>
<dbReference type="CDD" id="cd11613">
    <property type="entry name" value="SAF_AH_GD"/>
    <property type="match status" value="1"/>
</dbReference>
<dbReference type="OrthoDB" id="9804574at2"/>
<accession>A0A4R3LMI0</accession>
<dbReference type="Gene3D" id="2.30.130.110">
    <property type="match status" value="1"/>
</dbReference>
<protein>
    <submittedName>
        <fullName evidence="3">Altronate dehydratase small subunit</fullName>
    </submittedName>
</protein>
<dbReference type="Proteomes" id="UP000294664">
    <property type="component" value="Unassembled WGS sequence"/>
</dbReference>
<reference evidence="3 4" key="1">
    <citation type="submission" date="2019-03" db="EMBL/GenBank/DDBJ databases">
        <title>Genomic Encyclopedia of Type Strains, Phase IV (KMG-IV): sequencing the most valuable type-strain genomes for metagenomic binning, comparative biology and taxonomic classification.</title>
        <authorList>
            <person name="Goeker M."/>
        </authorList>
    </citation>
    <scope>NUCLEOTIDE SEQUENCE [LARGE SCALE GENOMIC DNA]</scope>
    <source>
        <strain evidence="3 4">DSM 9035</strain>
    </source>
</reference>
<dbReference type="SMART" id="SM00858">
    <property type="entry name" value="SAF"/>
    <property type="match status" value="1"/>
</dbReference>
<dbReference type="InterPro" id="IPR013974">
    <property type="entry name" value="SAF"/>
</dbReference>
<evidence type="ECO:0000256" key="1">
    <source>
        <dbReference type="ARBA" id="ARBA00023239"/>
    </source>
</evidence>
<organism evidence="3 4">
    <name type="scientific">Aquabacter spiritensis</name>
    <dbReference type="NCBI Taxonomy" id="933073"/>
    <lineage>
        <taxon>Bacteria</taxon>
        <taxon>Pseudomonadati</taxon>
        <taxon>Pseudomonadota</taxon>
        <taxon>Alphaproteobacteria</taxon>
        <taxon>Hyphomicrobiales</taxon>
        <taxon>Xanthobacteraceae</taxon>
        <taxon>Aquabacter</taxon>
    </lineage>
</organism>
<evidence type="ECO:0000313" key="3">
    <source>
        <dbReference type="EMBL" id="TCT01504.1"/>
    </source>
</evidence>
<dbReference type="PANTHER" id="PTHR30536:SF5">
    <property type="entry name" value="ALTRONATE DEHYDRATASE"/>
    <property type="match status" value="1"/>
</dbReference>
<sequence length="102" mass="10013">MSKVAFILHPADNVATLLGGAAAPDEPLALRGIAAGTLAPAEAVPDGHKFALAAIPAGAPILKYGVVVGRATAPIAIGAHVHIHNMDSLRGRGDLAAGAALA</sequence>
<dbReference type="GO" id="GO:0016829">
    <property type="term" value="F:lyase activity"/>
    <property type="evidence" value="ECO:0007669"/>
    <property type="project" value="UniProtKB-KW"/>
</dbReference>
<name>A0A4R3LMI0_9HYPH</name>
<proteinExistence type="predicted"/>
<dbReference type="InterPro" id="IPR044144">
    <property type="entry name" value="SAF_UxaA/GarD"/>
</dbReference>
<dbReference type="Pfam" id="PF08666">
    <property type="entry name" value="SAF"/>
    <property type="match status" value="1"/>
</dbReference>
<keyword evidence="1" id="KW-0456">Lyase</keyword>
<keyword evidence="4" id="KW-1185">Reference proteome</keyword>
<dbReference type="PANTHER" id="PTHR30536">
    <property type="entry name" value="ALTRONATE/GALACTARATE DEHYDRATASE"/>
    <property type="match status" value="1"/>
</dbReference>
<evidence type="ECO:0000259" key="2">
    <source>
        <dbReference type="SMART" id="SM00858"/>
    </source>
</evidence>
<dbReference type="InterPro" id="IPR052172">
    <property type="entry name" value="UxaA_altronate/galactarate_dh"/>
</dbReference>
<evidence type="ECO:0000313" key="4">
    <source>
        <dbReference type="Proteomes" id="UP000294664"/>
    </source>
</evidence>
<gene>
    <name evidence="3" type="ORF">EDC64_1182</name>
</gene>
<dbReference type="RefSeq" id="WP_132035083.1">
    <property type="nucleotide sequence ID" value="NZ_SMAI01000018.1"/>
</dbReference>
<comment type="caution">
    <text evidence="3">The sequence shown here is derived from an EMBL/GenBank/DDBJ whole genome shotgun (WGS) entry which is preliminary data.</text>
</comment>
<feature type="domain" description="SAF" evidence="2">
    <location>
        <begin position="25"/>
        <end position="87"/>
    </location>
</feature>
<dbReference type="AlphaFoldDB" id="A0A4R3LMI0"/>
<dbReference type="GO" id="GO:0019698">
    <property type="term" value="P:D-galacturonate catabolic process"/>
    <property type="evidence" value="ECO:0007669"/>
    <property type="project" value="TreeGrafter"/>
</dbReference>